<keyword evidence="10" id="KW-1185">Reference proteome</keyword>
<evidence type="ECO:0000313" key="10">
    <source>
        <dbReference type="Proteomes" id="UP000226079"/>
    </source>
</evidence>
<dbReference type="InterPro" id="IPR000515">
    <property type="entry name" value="MetI-like"/>
</dbReference>
<dbReference type="GO" id="GO:0055085">
    <property type="term" value="P:transmembrane transport"/>
    <property type="evidence" value="ECO:0007669"/>
    <property type="project" value="InterPro"/>
</dbReference>
<accession>A0A2A9CVC1</accession>
<dbReference type="PANTHER" id="PTHR43744">
    <property type="entry name" value="ABC TRANSPORTER PERMEASE PROTEIN MG189-RELATED-RELATED"/>
    <property type="match status" value="1"/>
</dbReference>
<dbReference type="PANTHER" id="PTHR43744:SF12">
    <property type="entry name" value="ABC TRANSPORTER PERMEASE PROTEIN MG189-RELATED"/>
    <property type="match status" value="1"/>
</dbReference>
<feature type="transmembrane region" description="Helical" evidence="7">
    <location>
        <begin position="159"/>
        <end position="177"/>
    </location>
</feature>
<feature type="transmembrane region" description="Helical" evidence="7">
    <location>
        <begin position="256"/>
        <end position="277"/>
    </location>
</feature>
<comment type="similarity">
    <text evidence="7">Belongs to the binding-protein-dependent transport system permease family.</text>
</comment>
<keyword evidence="2 7" id="KW-0813">Transport</keyword>
<sequence>MTAITVPAVDYATQATRKARRQRLVTTVVVIVMFAISAFFLLPFAWMLTASVRTEGSLLADPATLWPTVFTLDNYSEIWRRIPFGRQLGNTVVFAGVVTVVSVTLNSMAGYALARFDFRGKNVAFLVLILTLMVPIEVTFVPLYNIISNFGWIDTYQGLIVPRMASAFGIFLMRQFFIALPKDLEDAARIDGASEIRIFLRIMWPLAKPAVLTLGMFSLLRNWNDLLWPLMVITRQDMLTLPPGLAMFKGDNLTEFGLLMAGSVVALIPMVVAFLFVQRSFIEGVATTGMK</sequence>
<dbReference type="RefSeq" id="WP_098461386.1">
    <property type="nucleotide sequence ID" value="NZ_PDJC01000001.1"/>
</dbReference>
<dbReference type="PROSITE" id="PS50928">
    <property type="entry name" value="ABC_TM1"/>
    <property type="match status" value="1"/>
</dbReference>
<keyword evidence="4 7" id="KW-0812">Transmembrane</keyword>
<dbReference type="Gene3D" id="1.10.3720.10">
    <property type="entry name" value="MetI-like"/>
    <property type="match status" value="1"/>
</dbReference>
<dbReference type="GO" id="GO:0005886">
    <property type="term" value="C:plasma membrane"/>
    <property type="evidence" value="ECO:0007669"/>
    <property type="project" value="UniProtKB-SubCell"/>
</dbReference>
<name>A0A2A9CVC1_9ACTN</name>
<evidence type="ECO:0000256" key="6">
    <source>
        <dbReference type="ARBA" id="ARBA00023136"/>
    </source>
</evidence>
<comment type="caution">
    <text evidence="9">The sequence shown here is derived from an EMBL/GenBank/DDBJ whole genome shotgun (WGS) entry which is preliminary data.</text>
</comment>
<evidence type="ECO:0000256" key="1">
    <source>
        <dbReference type="ARBA" id="ARBA00004651"/>
    </source>
</evidence>
<dbReference type="InterPro" id="IPR035906">
    <property type="entry name" value="MetI-like_sf"/>
</dbReference>
<comment type="subcellular location">
    <subcellularLocation>
        <location evidence="1 7">Cell membrane</location>
        <topology evidence="1 7">Multi-pass membrane protein</topology>
    </subcellularLocation>
</comment>
<dbReference type="Pfam" id="PF00528">
    <property type="entry name" value="BPD_transp_1"/>
    <property type="match status" value="1"/>
</dbReference>
<feature type="domain" description="ABC transmembrane type-1" evidence="8">
    <location>
        <begin position="88"/>
        <end position="277"/>
    </location>
</feature>
<evidence type="ECO:0000256" key="2">
    <source>
        <dbReference type="ARBA" id="ARBA00022448"/>
    </source>
</evidence>
<feature type="transmembrane region" description="Helical" evidence="7">
    <location>
        <begin position="24"/>
        <end position="48"/>
    </location>
</feature>
<organism evidence="9 10">
    <name type="scientific">Propionicimonas paludicola</name>
    <dbReference type="NCBI Taxonomy" id="185243"/>
    <lineage>
        <taxon>Bacteria</taxon>
        <taxon>Bacillati</taxon>
        <taxon>Actinomycetota</taxon>
        <taxon>Actinomycetes</taxon>
        <taxon>Propionibacteriales</taxon>
        <taxon>Nocardioidaceae</taxon>
        <taxon>Propionicimonas</taxon>
    </lineage>
</organism>
<evidence type="ECO:0000256" key="5">
    <source>
        <dbReference type="ARBA" id="ARBA00022989"/>
    </source>
</evidence>
<feature type="transmembrane region" description="Helical" evidence="7">
    <location>
        <begin position="198"/>
        <end position="220"/>
    </location>
</feature>
<evidence type="ECO:0000259" key="8">
    <source>
        <dbReference type="PROSITE" id="PS50928"/>
    </source>
</evidence>
<evidence type="ECO:0000313" key="9">
    <source>
        <dbReference type="EMBL" id="PFG17995.1"/>
    </source>
</evidence>
<dbReference type="SUPFAM" id="SSF161098">
    <property type="entry name" value="MetI-like"/>
    <property type="match status" value="1"/>
</dbReference>
<dbReference type="OrthoDB" id="61122at2"/>
<dbReference type="EMBL" id="PDJC01000001">
    <property type="protein sequence ID" value="PFG17995.1"/>
    <property type="molecule type" value="Genomic_DNA"/>
</dbReference>
<feature type="transmembrane region" description="Helical" evidence="7">
    <location>
        <begin position="92"/>
        <end position="113"/>
    </location>
</feature>
<dbReference type="CDD" id="cd06261">
    <property type="entry name" value="TM_PBP2"/>
    <property type="match status" value="1"/>
</dbReference>
<protein>
    <submittedName>
        <fullName evidence="9">Carbohydrate ABC transporter membrane protein 2 (CUT1 family)</fullName>
    </submittedName>
</protein>
<evidence type="ECO:0000256" key="7">
    <source>
        <dbReference type="RuleBase" id="RU363032"/>
    </source>
</evidence>
<dbReference type="Proteomes" id="UP000226079">
    <property type="component" value="Unassembled WGS sequence"/>
</dbReference>
<evidence type="ECO:0000256" key="3">
    <source>
        <dbReference type="ARBA" id="ARBA00022475"/>
    </source>
</evidence>
<dbReference type="AlphaFoldDB" id="A0A2A9CVC1"/>
<keyword evidence="6 7" id="KW-0472">Membrane</keyword>
<reference evidence="9 10" key="1">
    <citation type="submission" date="2017-10" db="EMBL/GenBank/DDBJ databases">
        <title>Sequencing the genomes of 1000 actinobacteria strains.</title>
        <authorList>
            <person name="Klenk H.-P."/>
        </authorList>
    </citation>
    <scope>NUCLEOTIDE SEQUENCE [LARGE SCALE GENOMIC DNA]</scope>
    <source>
        <strain evidence="9 10">DSM 15597</strain>
    </source>
</reference>
<keyword evidence="5 7" id="KW-1133">Transmembrane helix</keyword>
<feature type="transmembrane region" description="Helical" evidence="7">
    <location>
        <begin position="125"/>
        <end position="147"/>
    </location>
</feature>
<gene>
    <name evidence="9" type="ORF">ATK74_2575</name>
</gene>
<evidence type="ECO:0000256" key="4">
    <source>
        <dbReference type="ARBA" id="ARBA00022692"/>
    </source>
</evidence>
<keyword evidence="3" id="KW-1003">Cell membrane</keyword>
<proteinExistence type="inferred from homology"/>